<dbReference type="Proteomes" id="UP000315783">
    <property type="component" value="Unassembled WGS sequence"/>
</dbReference>
<reference evidence="5 6" key="1">
    <citation type="journal article" date="2019" name="Appl. Microbiol. Biotechnol.">
        <title>Genome sequence of Isaria javanica and comparative genome analysis insights into family S53 peptidase evolution in fungal entomopathogens.</title>
        <authorList>
            <person name="Lin R."/>
            <person name="Zhang X."/>
            <person name="Xin B."/>
            <person name="Zou M."/>
            <person name="Gao Y."/>
            <person name="Qin F."/>
            <person name="Hu Q."/>
            <person name="Xie B."/>
            <person name="Cheng X."/>
        </authorList>
    </citation>
    <scope>NUCLEOTIDE SEQUENCE [LARGE SCALE GENOMIC DNA]</scope>
    <source>
        <strain evidence="5 6">IJ1G</strain>
    </source>
</reference>
<dbReference type="InterPro" id="IPR036291">
    <property type="entry name" value="NAD(P)-bd_dom_sf"/>
</dbReference>
<dbReference type="Pfam" id="PF00550">
    <property type="entry name" value="PP-binding"/>
    <property type="match status" value="1"/>
</dbReference>
<evidence type="ECO:0000256" key="3">
    <source>
        <dbReference type="ARBA" id="ARBA00022598"/>
    </source>
</evidence>
<dbReference type="InterPro" id="IPR036736">
    <property type="entry name" value="ACP-like_sf"/>
</dbReference>
<dbReference type="GO" id="GO:0044550">
    <property type="term" value="P:secondary metabolite biosynthetic process"/>
    <property type="evidence" value="ECO:0007669"/>
    <property type="project" value="TreeGrafter"/>
</dbReference>
<evidence type="ECO:0000256" key="1">
    <source>
        <dbReference type="ARBA" id="ARBA00022450"/>
    </source>
</evidence>
<dbReference type="Gene3D" id="3.30.300.30">
    <property type="match status" value="1"/>
</dbReference>
<dbReference type="Pfam" id="PF00668">
    <property type="entry name" value="Condensation"/>
    <property type="match status" value="1"/>
</dbReference>
<dbReference type="GO" id="GO:0031177">
    <property type="term" value="F:phosphopantetheine binding"/>
    <property type="evidence" value="ECO:0007669"/>
    <property type="project" value="TreeGrafter"/>
</dbReference>
<dbReference type="InterPro" id="IPR009081">
    <property type="entry name" value="PP-bd_ACP"/>
</dbReference>
<sequence length="1148" mass="126537">MINLLAIKFARNDKGKFSHAVRATRDRVNTTLSHSQVPFDVLLNELGVNRSTEHSPIFQIFMDYRQGYQDHFQFGHVEAELTANSAATGYDVHLEVTETVAGQSMIAMKLQQSIYSLANSELLLRSYVHLLEQFIQSPIGNVPVCAPSLWTEMDISNAIQIGTGMCSLEFHFLVITNMPTDSSMELTWPCTICHRVDEIVLAYPNSLAIKDGHGNILSYSQMSHRINAISGRLIECGVQHGTRVAVFQEPSSDWICSMFAIFRTGATYLPLDPKNGTHRLRGCVRVGRPAVILADSWTSASVSRLQAEDIQVIDVSEIQAGSHCDLLPNVATRDAIAVILFTSGSTGTPKGIMLPHSCLVSHAEGVEKAWNVGRNRVLQQITMSFDFSLHQIFTALANGGLLYVVPSRQRGDPAEITKIMLKEDITHTLATPTEYRVWFQMGVDALHKCSAWKWALVGGEALPKSVIQSFARLGLSNLALCDFYGPVEATIAITKGNVDYEEANTNHAIPTGHILPNYSVFILDSNMQPVPIGVSGEVVVGGPCIAQGYLELENLTNEKFIKKPATMARFVRAQEERLYRTGDYGRLREDGALLYQGRINGDTQVKLHGIRVELEEIETNVVNASNGSILQAVAVLRGDESKEKVLVAYVNLKPGLETNDKARENLWTTLRSTIAIPQYMMPSVFIPIDSIPINAHGKTDRKLLANLILPTRTTPCPAQADSEAQTSFTYAEHQLQSLWRAVLPSQVLDLTKDSDFFQLGGNSLLIIHLQRLAQRHLNTYVPLVDLIRCSSLHSMADLMVKSKVDDGQNDIDWEDEIKIPSSWLALQTSLVKATTPATDLTIVLTGATGYIGRNLLQLLADSPVVSKVYCLIRSQSRSKLTISSQKISSVICNLREPSLGLSHDVFSQISAEADVILHCAADRSFWDGYEVLRQVNVNSVKELARLAIPRGATFHFFSSGAAADCRGSANGSAAVDGPNGYVQSKWAAEKFLYNVAERFNLPVYLHTPSETRPQDVDAGVSVAILNTFIDCAKQVGARPRLDSIEGYMDLMETGHFVEKVCKVVFQDFPLQVRSGAAALPVRVMYNGVTRLPIESAMTVLGADDQWNSLQTMDPLVWMGEVKKNGFGFVLTAQNLIFSDGSERIISKR</sequence>
<dbReference type="InterPro" id="IPR001242">
    <property type="entry name" value="Condensation_dom"/>
</dbReference>
<dbReference type="GO" id="GO:0005737">
    <property type="term" value="C:cytoplasm"/>
    <property type="evidence" value="ECO:0007669"/>
    <property type="project" value="TreeGrafter"/>
</dbReference>
<dbReference type="SUPFAM" id="SSF56801">
    <property type="entry name" value="Acetyl-CoA synthetase-like"/>
    <property type="match status" value="1"/>
</dbReference>
<dbReference type="SUPFAM" id="SSF52777">
    <property type="entry name" value="CoA-dependent acyltransferases"/>
    <property type="match status" value="1"/>
</dbReference>
<evidence type="ECO:0000313" key="5">
    <source>
        <dbReference type="EMBL" id="TQV94384.1"/>
    </source>
</evidence>
<dbReference type="NCBIfam" id="TIGR01733">
    <property type="entry name" value="AA-adenyl-dom"/>
    <property type="match status" value="1"/>
</dbReference>
<dbReference type="EMBL" id="SPUK01000010">
    <property type="protein sequence ID" value="TQV94384.1"/>
    <property type="molecule type" value="Genomic_DNA"/>
</dbReference>
<keyword evidence="3" id="KW-0436">Ligase</keyword>
<gene>
    <name evidence="5" type="ORF">IF1G_07263</name>
</gene>
<evidence type="ECO:0000313" key="6">
    <source>
        <dbReference type="Proteomes" id="UP000315783"/>
    </source>
</evidence>
<accession>A0A545UY29</accession>
<dbReference type="AlphaFoldDB" id="A0A545UY29"/>
<evidence type="ECO:0000259" key="4">
    <source>
        <dbReference type="PROSITE" id="PS50075"/>
    </source>
</evidence>
<dbReference type="SUPFAM" id="SSF47336">
    <property type="entry name" value="ACP-like"/>
    <property type="match status" value="1"/>
</dbReference>
<dbReference type="SUPFAM" id="SSF51735">
    <property type="entry name" value="NAD(P)-binding Rossmann-fold domains"/>
    <property type="match status" value="1"/>
</dbReference>
<keyword evidence="2" id="KW-0597">Phosphoprotein</keyword>
<dbReference type="Gene3D" id="3.40.50.12780">
    <property type="entry name" value="N-terminal domain of ligase-like"/>
    <property type="match status" value="1"/>
</dbReference>
<dbReference type="InterPro" id="IPR020845">
    <property type="entry name" value="AMP-binding_CS"/>
</dbReference>
<dbReference type="InterPro" id="IPR000873">
    <property type="entry name" value="AMP-dep_synth/lig_dom"/>
</dbReference>
<comment type="caution">
    <text evidence="5">The sequence shown here is derived from an EMBL/GenBank/DDBJ whole genome shotgun (WGS) entry which is preliminary data.</text>
</comment>
<dbReference type="PROSITE" id="PS50075">
    <property type="entry name" value="CARRIER"/>
    <property type="match status" value="1"/>
</dbReference>
<dbReference type="GO" id="GO:0016874">
    <property type="term" value="F:ligase activity"/>
    <property type="evidence" value="ECO:0007669"/>
    <property type="project" value="UniProtKB-KW"/>
</dbReference>
<dbReference type="Gene3D" id="1.10.1200.10">
    <property type="entry name" value="ACP-like"/>
    <property type="match status" value="1"/>
</dbReference>
<organism evidence="5 6">
    <name type="scientific">Cordyceps javanica</name>
    <dbReference type="NCBI Taxonomy" id="43265"/>
    <lineage>
        <taxon>Eukaryota</taxon>
        <taxon>Fungi</taxon>
        <taxon>Dikarya</taxon>
        <taxon>Ascomycota</taxon>
        <taxon>Pezizomycotina</taxon>
        <taxon>Sordariomycetes</taxon>
        <taxon>Hypocreomycetidae</taxon>
        <taxon>Hypocreales</taxon>
        <taxon>Cordycipitaceae</taxon>
        <taxon>Cordyceps</taxon>
    </lineage>
</organism>
<name>A0A545UY29_9HYPO</name>
<dbReference type="PANTHER" id="PTHR45527:SF1">
    <property type="entry name" value="FATTY ACID SYNTHASE"/>
    <property type="match status" value="1"/>
</dbReference>
<dbReference type="STRING" id="43265.A0A545UY29"/>
<evidence type="ECO:0000256" key="2">
    <source>
        <dbReference type="ARBA" id="ARBA00022553"/>
    </source>
</evidence>
<dbReference type="InterPro" id="IPR013120">
    <property type="entry name" value="FAR_NAD-bd"/>
</dbReference>
<dbReference type="InterPro" id="IPR010071">
    <property type="entry name" value="AA_adenyl_dom"/>
</dbReference>
<keyword evidence="1" id="KW-0596">Phosphopantetheine</keyword>
<dbReference type="GO" id="GO:0043041">
    <property type="term" value="P:amino acid activation for nonribosomal peptide biosynthetic process"/>
    <property type="evidence" value="ECO:0007669"/>
    <property type="project" value="TreeGrafter"/>
</dbReference>
<dbReference type="Pfam" id="PF07993">
    <property type="entry name" value="NAD_binding_4"/>
    <property type="match status" value="1"/>
</dbReference>
<dbReference type="InterPro" id="IPR042099">
    <property type="entry name" value="ANL_N_sf"/>
</dbReference>
<dbReference type="PROSITE" id="PS00455">
    <property type="entry name" value="AMP_BINDING"/>
    <property type="match status" value="1"/>
</dbReference>
<feature type="domain" description="Carrier" evidence="4">
    <location>
        <begin position="726"/>
        <end position="803"/>
    </location>
</feature>
<dbReference type="PANTHER" id="PTHR45527">
    <property type="entry name" value="NONRIBOSOMAL PEPTIDE SYNTHETASE"/>
    <property type="match status" value="1"/>
</dbReference>
<dbReference type="Gene3D" id="3.30.559.30">
    <property type="entry name" value="Nonribosomal peptide synthetase, condensation domain"/>
    <property type="match status" value="1"/>
</dbReference>
<dbReference type="Gene3D" id="3.40.50.720">
    <property type="entry name" value="NAD(P)-binding Rossmann-like Domain"/>
    <property type="match status" value="1"/>
</dbReference>
<proteinExistence type="predicted"/>
<dbReference type="Pfam" id="PF00501">
    <property type="entry name" value="AMP-binding"/>
    <property type="match status" value="1"/>
</dbReference>
<dbReference type="CDD" id="cd05930">
    <property type="entry name" value="A_NRPS"/>
    <property type="match status" value="1"/>
</dbReference>
<keyword evidence="6" id="KW-1185">Reference proteome</keyword>
<dbReference type="InterPro" id="IPR045851">
    <property type="entry name" value="AMP-bd_C_sf"/>
</dbReference>
<protein>
    <submittedName>
        <fullName evidence="5">Equisetin synthetase</fullName>
    </submittedName>
</protein>